<dbReference type="RefSeq" id="WP_317635810.1">
    <property type="nucleotide sequence ID" value="NZ_AP026802.1"/>
</dbReference>
<dbReference type="AlphaFoldDB" id="A0AAU9CV58"/>
<evidence type="ECO:0000313" key="2">
    <source>
        <dbReference type="EMBL" id="BDR57877.1"/>
    </source>
</evidence>
<feature type="transmembrane region" description="Helical" evidence="1">
    <location>
        <begin position="129"/>
        <end position="151"/>
    </location>
</feature>
<sequence>MSVKNIAKLAVVAALYAVLTLFLPNQFGPVQFRLAEALDFLIFYDYRYAYALGVGCAIANISSPMFLDVIVGTAQTVLVLLFIYFITKKMKSLLAKYITLDVVFSLSMFIIAWELWFQGLVKSSALMNTYVGLVLWEGFVLTITGVAMYLVQKQNLVNLYLD</sequence>
<gene>
    <name evidence="2" type="ORF">XA3_03180</name>
</gene>
<dbReference type="Pfam" id="PF06177">
    <property type="entry name" value="QueT"/>
    <property type="match status" value="1"/>
</dbReference>
<accession>A0AAU9CV58</accession>
<keyword evidence="3" id="KW-1185">Reference proteome</keyword>
<feature type="transmembrane region" description="Helical" evidence="1">
    <location>
        <begin position="98"/>
        <end position="117"/>
    </location>
</feature>
<evidence type="ECO:0000313" key="3">
    <source>
        <dbReference type="Proteomes" id="UP001321861"/>
    </source>
</evidence>
<evidence type="ECO:0000256" key="1">
    <source>
        <dbReference type="SAM" id="Phobius"/>
    </source>
</evidence>
<keyword evidence="1" id="KW-0812">Transmembrane</keyword>
<proteinExistence type="predicted"/>
<dbReference type="PIRSF" id="PIRSF031501">
    <property type="entry name" value="QueT"/>
    <property type="match status" value="1"/>
</dbReference>
<reference evidence="2 3" key="1">
    <citation type="journal article" date="2023" name="Microbiol. Spectr.">
        <title>Symbiosis of Carpenter Bees with Uncharacterized Lactic Acid Bacteria Showing NAD Auxotrophy.</title>
        <authorList>
            <person name="Kawasaki S."/>
            <person name="Ozawa K."/>
            <person name="Mori T."/>
            <person name="Yamamoto A."/>
            <person name="Ito M."/>
            <person name="Ohkuma M."/>
            <person name="Sakamoto M."/>
            <person name="Matsutani M."/>
        </authorList>
    </citation>
    <scope>NUCLEOTIDE SEQUENCE [LARGE SCALE GENOMIC DNA]</scope>
    <source>
        <strain evidence="2 3">XA3</strain>
    </source>
</reference>
<name>A0AAU9CV58_9LACO</name>
<keyword evidence="1" id="KW-0472">Membrane</keyword>
<dbReference type="PANTHER" id="PTHR40044">
    <property type="entry name" value="INTEGRAL MEMBRANE PROTEIN-RELATED"/>
    <property type="match status" value="1"/>
</dbReference>
<dbReference type="KEGG" id="xap:XA3_03180"/>
<feature type="transmembrane region" description="Helical" evidence="1">
    <location>
        <begin position="61"/>
        <end position="86"/>
    </location>
</feature>
<dbReference type="PANTHER" id="PTHR40044:SF1">
    <property type="entry name" value="INTEGRAL MEMBRANE PROTEIN"/>
    <property type="match status" value="1"/>
</dbReference>
<keyword evidence="1" id="KW-1133">Transmembrane helix</keyword>
<dbReference type="Proteomes" id="UP001321861">
    <property type="component" value="Chromosome"/>
</dbReference>
<protein>
    <submittedName>
        <fullName evidence="2">Membrane protein</fullName>
    </submittedName>
</protein>
<dbReference type="EMBL" id="AP026802">
    <property type="protein sequence ID" value="BDR57877.1"/>
    <property type="molecule type" value="Genomic_DNA"/>
</dbReference>
<dbReference type="InterPro" id="IPR010387">
    <property type="entry name" value="QueT"/>
</dbReference>
<organism evidence="2 3">
    <name type="scientific">Xylocopilactobacillus apicola</name>
    <dbReference type="NCBI Taxonomy" id="2932184"/>
    <lineage>
        <taxon>Bacteria</taxon>
        <taxon>Bacillati</taxon>
        <taxon>Bacillota</taxon>
        <taxon>Bacilli</taxon>
        <taxon>Lactobacillales</taxon>
        <taxon>Lactobacillaceae</taxon>
        <taxon>Xylocopilactobacillus</taxon>
    </lineage>
</organism>